<gene>
    <name evidence="1" type="ORF">PDJAM_G00232990</name>
</gene>
<dbReference type="Proteomes" id="UP000830395">
    <property type="component" value="Chromosome 7"/>
</dbReference>
<evidence type="ECO:0000313" key="2">
    <source>
        <dbReference type="Proteomes" id="UP000830395"/>
    </source>
</evidence>
<protein>
    <submittedName>
        <fullName evidence="1">Uncharacterized protein</fullName>
    </submittedName>
</protein>
<dbReference type="EMBL" id="CM040981">
    <property type="protein sequence ID" value="MCJ8734231.1"/>
    <property type="molecule type" value="Genomic_DNA"/>
</dbReference>
<organism evidence="1 2">
    <name type="scientific">Pangasius djambal</name>
    <dbReference type="NCBI Taxonomy" id="1691987"/>
    <lineage>
        <taxon>Eukaryota</taxon>
        <taxon>Metazoa</taxon>
        <taxon>Chordata</taxon>
        <taxon>Craniata</taxon>
        <taxon>Vertebrata</taxon>
        <taxon>Euteleostomi</taxon>
        <taxon>Actinopterygii</taxon>
        <taxon>Neopterygii</taxon>
        <taxon>Teleostei</taxon>
        <taxon>Ostariophysi</taxon>
        <taxon>Siluriformes</taxon>
        <taxon>Pangasiidae</taxon>
        <taxon>Pangasius</taxon>
    </lineage>
</organism>
<accession>A0ACC5YGN3</accession>
<reference evidence="1" key="1">
    <citation type="submission" date="2020-02" db="EMBL/GenBank/DDBJ databases">
        <title>Genome sequencing of the panga catfish, Pangasius djambal.</title>
        <authorList>
            <person name="Wen M."/>
            <person name="Zahm M."/>
            <person name="Roques C."/>
            <person name="Cabau C."/>
            <person name="Klopp C."/>
            <person name="Donnadieu C."/>
            <person name="Jouanno E."/>
            <person name="Avarre J.-C."/>
            <person name="Campet M."/>
            <person name="Ha T."/>
            <person name="Dugue R."/>
            <person name="Lampietro C."/>
            <person name="Louis A."/>
            <person name="Herpin A."/>
            <person name="Echchiki A."/>
            <person name="Berthelot C."/>
            <person name="Parey E."/>
            <person name="Roest-Crollius H."/>
            <person name="Braasch I."/>
            <person name="Postlethwait J.H."/>
            <person name="Bobe J."/>
            <person name="Montfort J."/>
            <person name="Bouchez O."/>
            <person name="Begum T."/>
            <person name="Schartl M."/>
            <person name="Gustiano R."/>
            <person name="Guiguen Y."/>
        </authorList>
    </citation>
    <scope>NUCLEOTIDE SEQUENCE</scope>
    <source>
        <strain evidence="1">Pdj_M5554</strain>
    </source>
</reference>
<keyword evidence="2" id="KW-1185">Reference proteome</keyword>
<sequence>MAVVDQDVAEKFLDSNPAFAKQYYDSHFRAQIVSNLLSTSKKTAVDISQYHDLSSVEESEFVFDMVRDLQDHLQMERALFNLMRHLSFITHADRMSLFMYRQRNGTAELATRLFNVHIYATLEECLVPPDSEIVYPLDMGIVGHVATVKKTVNVPDVTQCPHFSDFVDTLIEYETKNVLATPIMNGKDMVAVIMAVNKIGGPCFTTQDEETLDKYLNFGNLVLRVFHLSYLHNCETRRGQVLLWSASKVFEELTDIERQFHKALYTVRAFLNCDRYSVGLLDMTKTKVI</sequence>
<name>A0ACC5YGN3_9TELE</name>
<comment type="caution">
    <text evidence="1">The sequence shown here is derived from an EMBL/GenBank/DDBJ whole genome shotgun (WGS) entry which is preliminary data.</text>
</comment>
<evidence type="ECO:0000313" key="1">
    <source>
        <dbReference type="EMBL" id="MCJ8734231.1"/>
    </source>
</evidence>
<proteinExistence type="predicted"/>